<evidence type="ECO:0000256" key="3">
    <source>
        <dbReference type="ARBA" id="ARBA00022723"/>
    </source>
</evidence>
<keyword evidence="2" id="KW-0645">Protease</keyword>
<evidence type="ECO:0000256" key="1">
    <source>
        <dbReference type="ARBA" id="ARBA00006247"/>
    </source>
</evidence>
<evidence type="ECO:0000256" key="5">
    <source>
        <dbReference type="SAM" id="MobiDB-lite"/>
    </source>
</evidence>
<dbReference type="GO" id="GO:0008233">
    <property type="term" value="F:peptidase activity"/>
    <property type="evidence" value="ECO:0007669"/>
    <property type="project" value="UniProtKB-KW"/>
</dbReference>
<dbReference type="EMBL" id="MNAD01001300">
    <property type="protein sequence ID" value="OJT06568.1"/>
    <property type="molecule type" value="Genomic_DNA"/>
</dbReference>
<dbReference type="GO" id="GO:0046872">
    <property type="term" value="F:metal ion binding"/>
    <property type="evidence" value="ECO:0007669"/>
    <property type="project" value="UniProtKB-KW"/>
</dbReference>
<reference evidence="7 8" key="1">
    <citation type="submission" date="2016-10" db="EMBL/GenBank/DDBJ databases">
        <title>Genome sequence of the basidiomycete white-rot fungus Trametes pubescens.</title>
        <authorList>
            <person name="Makela M.R."/>
            <person name="Granchi Z."/>
            <person name="Peng M."/>
            <person name="De Vries R.P."/>
            <person name="Grigoriev I."/>
            <person name="Riley R."/>
            <person name="Hilden K."/>
        </authorList>
    </citation>
    <scope>NUCLEOTIDE SEQUENCE [LARGE SCALE GENOMIC DNA]</scope>
    <source>
        <strain evidence="7 8">FBCC735</strain>
    </source>
</reference>
<dbReference type="Pfam" id="PF07687">
    <property type="entry name" value="M20_dimer"/>
    <property type="match status" value="1"/>
</dbReference>
<dbReference type="OrthoDB" id="7832001at2759"/>
<dbReference type="Proteomes" id="UP000184267">
    <property type="component" value="Unassembled WGS sequence"/>
</dbReference>
<dbReference type="PANTHER" id="PTHR43270">
    <property type="entry name" value="BETA-ALA-HIS DIPEPTIDASE"/>
    <property type="match status" value="1"/>
</dbReference>
<dbReference type="InterPro" id="IPR011650">
    <property type="entry name" value="Peptidase_M20_dimer"/>
</dbReference>
<dbReference type="Pfam" id="PF01546">
    <property type="entry name" value="Peptidase_M20"/>
    <property type="match status" value="1"/>
</dbReference>
<comment type="similarity">
    <text evidence="1">Belongs to the peptidase M20A family.</text>
</comment>
<dbReference type="PROSITE" id="PS00759">
    <property type="entry name" value="ARGE_DAPE_CPG2_2"/>
    <property type="match status" value="1"/>
</dbReference>
<comment type="caution">
    <text evidence="7">The sequence shown here is derived from an EMBL/GenBank/DDBJ whole genome shotgun (WGS) entry which is preliminary data.</text>
</comment>
<evidence type="ECO:0000256" key="2">
    <source>
        <dbReference type="ARBA" id="ARBA00022670"/>
    </source>
</evidence>
<keyword evidence="8" id="KW-1185">Reference proteome</keyword>
<name>A0A1M2VG67_TRAPU</name>
<feature type="region of interest" description="Disordered" evidence="5">
    <location>
        <begin position="110"/>
        <end position="137"/>
    </location>
</feature>
<dbReference type="InterPro" id="IPR002933">
    <property type="entry name" value="Peptidase_M20"/>
</dbReference>
<dbReference type="GO" id="GO:0006508">
    <property type="term" value="P:proteolysis"/>
    <property type="evidence" value="ECO:0007669"/>
    <property type="project" value="UniProtKB-KW"/>
</dbReference>
<dbReference type="STRING" id="154538.A0A1M2VG67"/>
<dbReference type="OMA" id="PFMGLLH"/>
<organism evidence="7 8">
    <name type="scientific">Trametes pubescens</name>
    <name type="common">White-rot fungus</name>
    <dbReference type="NCBI Taxonomy" id="154538"/>
    <lineage>
        <taxon>Eukaryota</taxon>
        <taxon>Fungi</taxon>
        <taxon>Dikarya</taxon>
        <taxon>Basidiomycota</taxon>
        <taxon>Agaricomycotina</taxon>
        <taxon>Agaricomycetes</taxon>
        <taxon>Polyporales</taxon>
        <taxon>Polyporaceae</taxon>
        <taxon>Trametes</taxon>
    </lineage>
</organism>
<dbReference type="InterPro" id="IPR001261">
    <property type="entry name" value="ArgE/DapE_CS"/>
</dbReference>
<dbReference type="SUPFAM" id="SSF53187">
    <property type="entry name" value="Zn-dependent exopeptidases"/>
    <property type="match status" value="1"/>
</dbReference>
<feature type="domain" description="Peptidase M20 dimerisation" evidence="6">
    <location>
        <begin position="218"/>
        <end position="376"/>
    </location>
</feature>
<gene>
    <name evidence="7" type="ORF">TRAPUB_2576</name>
</gene>
<keyword evidence="4" id="KW-0378">Hydrolase</keyword>
<sequence length="455" mass="49793">MSSAGAPPEVLQYIEGHQQQFIDRLAEAVAIRSVSGDPTRRQDVIAMGDWLEGQLQSLKVSTQRVDLGFQDGQPDDEPLPLPPVILSRVGEDPAKRTVLVYGHYDVQPAERSDGWNTDPWKLDQNDQTGRLTGRGSTDDKGPVLGWLNVLEAHNALGLELPVNLRFCFEGMEESGSDGLDAFIADEAKKGEEGYFNGVSCVCISDNYWLNARTPCVTYGLRGIVTFQMTVSGPAHDLHSGMFGRVVHEPMTDLAILMSQLVAPCGKILIDEVEKMVPAPTDEEKKEYEKLDYTVKDLDDAVGAHIGLSDDHGELLMGRMRYPSLSLHGIEGAYSGPGVKTIIPAKVTAKFSIRIVNPQTPEKVVDAVKKYVEDAFAQIDTKNTLTFEMLDAGDAWVADNTHWNYQAAIRATEAVYKHTPDLTREGGSIPVTLTFAEQLGVNVLLLPMGRGDDGAQ</sequence>
<accession>A0A1M2VG67</accession>
<evidence type="ECO:0000313" key="7">
    <source>
        <dbReference type="EMBL" id="OJT06568.1"/>
    </source>
</evidence>
<dbReference type="Gene3D" id="3.40.630.10">
    <property type="entry name" value="Zn peptidases"/>
    <property type="match status" value="1"/>
</dbReference>
<dbReference type="Gene3D" id="3.30.70.360">
    <property type="match status" value="1"/>
</dbReference>
<dbReference type="InterPro" id="IPR051458">
    <property type="entry name" value="Cyt/Met_Dipeptidase"/>
</dbReference>
<evidence type="ECO:0000313" key="8">
    <source>
        <dbReference type="Proteomes" id="UP000184267"/>
    </source>
</evidence>
<evidence type="ECO:0000256" key="4">
    <source>
        <dbReference type="ARBA" id="ARBA00022801"/>
    </source>
</evidence>
<proteinExistence type="inferred from homology"/>
<keyword evidence="3" id="KW-0479">Metal-binding</keyword>
<dbReference type="AlphaFoldDB" id="A0A1M2VG67"/>
<dbReference type="PANTHER" id="PTHR43270:SF4">
    <property type="entry name" value="CARNOSINE DIPEPTIDASE 2, ISOFORM A"/>
    <property type="match status" value="1"/>
</dbReference>
<evidence type="ECO:0000259" key="6">
    <source>
        <dbReference type="Pfam" id="PF07687"/>
    </source>
</evidence>
<protein>
    <submittedName>
        <fullName evidence="7">Cys-Gly metallodipeptidase dug1</fullName>
    </submittedName>
</protein>